<dbReference type="GO" id="GO:0003723">
    <property type="term" value="F:RNA binding"/>
    <property type="evidence" value="ECO:0000318"/>
    <property type="project" value="GO_Central"/>
</dbReference>
<dbReference type="GO" id="GO:0005737">
    <property type="term" value="C:cytoplasm"/>
    <property type="evidence" value="ECO:0000318"/>
    <property type="project" value="GO_Central"/>
</dbReference>
<name>E9GLK1_DAPPU</name>
<dbReference type="InterPro" id="IPR041637">
    <property type="entry name" value="Caprin-1_dimer"/>
</dbReference>
<dbReference type="Proteomes" id="UP000000305">
    <property type="component" value="Unassembled WGS sequence"/>
</dbReference>
<feature type="domain" description="Caprin-1 dimerization" evidence="2">
    <location>
        <begin position="286"/>
        <end position="398"/>
    </location>
</feature>
<reference evidence="3 4" key="1">
    <citation type="journal article" date="2011" name="Science">
        <title>The ecoresponsive genome of Daphnia pulex.</title>
        <authorList>
            <person name="Colbourne J.K."/>
            <person name="Pfrender M.E."/>
            <person name="Gilbert D."/>
            <person name="Thomas W.K."/>
            <person name="Tucker A."/>
            <person name="Oakley T.H."/>
            <person name="Tokishita S."/>
            <person name="Aerts A."/>
            <person name="Arnold G.J."/>
            <person name="Basu M.K."/>
            <person name="Bauer D.J."/>
            <person name="Caceres C.E."/>
            <person name="Carmel L."/>
            <person name="Casola C."/>
            <person name="Choi J.H."/>
            <person name="Detter J.C."/>
            <person name="Dong Q."/>
            <person name="Dusheyko S."/>
            <person name="Eads B.D."/>
            <person name="Frohlich T."/>
            <person name="Geiler-Samerotte K.A."/>
            <person name="Gerlach D."/>
            <person name="Hatcher P."/>
            <person name="Jogdeo S."/>
            <person name="Krijgsveld J."/>
            <person name="Kriventseva E.V."/>
            <person name="Kultz D."/>
            <person name="Laforsch C."/>
            <person name="Lindquist E."/>
            <person name="Lopez J."/>
            <person name="Manak J.R."/>
            <person name="Muller J."/>
            <person name="Pangilinan J."/>
            <person name="Patwardhan R.P."/>
            <person name="Pitluck S."/>
            <person name="Pritham E.J."/>
            <person name="Rechtsteiner A."/>
            <person name="Rho M."/>
            <person name="Rogozin I.B."/>
            <person name="Sakarya O."/>
            <person name="Salamov A."/>
            <person name="Schaack S."/>
            <person name="Shapiro H."/>
            <person name="Shiga Y."/>
            <person name="Skalitzky C."/>
            <person name="Smith Z."/>
            <person name="Souvorov A."/>
            <person name="Sung W."/>
            <person name="Tang Z."/>
            <person name="Tsuchiya D."/>
            <person name="Tu H."/>
            <person name="Vos H."/>
            <person name="Wang M."/>
            <person name="Wolf Y.I."/>
            <person name="Yamagata H."/>
            <person name="Yamada T."/>
            <person name="Ye Y."/>
            <person name="Shaw J.R."/>
            <person name="Andrews J."/>
            <person name="Crease T.J."/>
            <person name="Tang H."/>
            <person name="Lucas S.M."/>
            <person name="Robertson H.M."/>
            <person name="Bork P."/>
            <person name="Koonin E.V."/>
            <person name="Zdobnov E.M."/>
            <person name="Grigoriev I.V."/>
            <person name="Lynch M."/>
            <person name="Boore J.L."/>
        </authorList>
    </citation>
    <scope>NUCLEOTIDE SEQUENCE [LARGE SCALE GENOMIC DNA]</scope>
</reference>
<evidence type="ECO:0000259" key="2">
    <source>
        <dbReference type="Pfam" id="PF18293"/>
    </source>
</evidence>
<dbReference type="EMBL" id="GL732551">
    <property type="protein sequence ID" value="EFX79525.1"/>
    <property type="molecule type" value="Genomic_DNA"/>
</dbReference>
<dbReference type="InParanoid" id="E9GLK1"/>
<evidence type="ECO:0000313" key="3">
    <source>
        <dbReference type="EMBL" id="EFX79525.1"/>
    </source>
</evidence>
<evidence type="ECO:0000313" key="4">
    <source>
        <dbReference type="Proteomes" id="UP000000305"/>
    </source>
</evidence>
<dbReference type="Pfam" id="PF18293">
    <property type="entry name" value="Caprin-1_dimer"/>
    <property type="match status" value="1"/>
</dbReference>
<dbReference type="KEGG" id="dpx:DAPPUDRAFT_304479"/>
<feature type="region of interest" description="Disordered" evidence="1">
    <location>
        <begin position="110"/>
        <end position="173"/>
    </location>
</feature>
<evidence type="ECO:0000256" key="1">
    <source>
        <dbReference type="SAM" id="MobiDB-lite"/>
    </source>
</evidence>
<accession>E9GLK1</accession>
<protein>
    <recommendedName>
        <fullName evidence="2">Caprin-1 dimerization domain-containing protein</fullName>
    </recommendedName>
</protein>
<dbReference type="HOGENOM" id="CLU_667757_0_0_1"/>
<dbReference type="AlphaFoldDB" id="E9GLK1"/>
<sequence>MNSGFLKSPKSSKKNMTNSRVKLDSPKSVMKPKLQEGGKTSGKEKTNNTNSFNLTVSEKSHALKIKIGGDSERIDSDSIIKRPLVDRQRLSSIQSHRYKPYERLRRDYNSITHPTTPTSGVSEGSSFCNKNSNRGSPPRSRGVIPTPISKGGSLSPAAILMPPPPRPSSPILSAAGRRTFTQRPKSTSTPLQSSSFTNQKEIYPLAGKEVLNATLQVVGSVGVSIETQIGRPNPTAINRGSSRDSLVVGTQKLSQQQDLNLSTASCLSVIRARQSVSKKRAKDQLYHHLNEVVDVQEILYSLSTESQARKDFLDGERGAPRLASADVNAIETIHRLTSFKRPKTVSEFLLNQEDSQQQASKHFKLLMEGRDEIPDGANVSYLESKLIIRRVQSSGYFQMKRTNANVKLETEK</sequence>
<keyword evidence="4" id="KW-1185">Reference proteome</keyword>
<feature type="compositionally biased region" description="Basic and acidic residues" evidence="1">
    <location>
        <begin position="33"/>
        <end position="46"/>
    </location>
</feature>
<gene>
    <name evidence="3" type="ORF">DAPPUDRAFT_304479</name>
</gene>
<dbReference type="OrthoDB" id="10062814at2759"/>
<proteinExistence type="predicted"/>
<feature type="compositionally biased region" description="Polar residues" evidence="1">
    <location>
        <begin position="110"/>
        <end position="135"/>
    </location>
</feature>
<feature type="region of interest" description="Disordered" evidence="1">
    <location>
        <begin position="1"/>
        <end position="51"/>
    </location>
</feature>
<organism evidence="3 4">
    <name type="scientific">Daphnia pulex</name>
    <name type="common">Water flea</name>
    <dbReference type="NCBI Taxonomy" id="6669"/>
    <lineage>
        <taxon>Eukaryota</taxon>
        <taxon>Metazoa</taxon>
        <taxon>Ecdysozoa</taxon>
        <taxon>Arthropoda</taxon>
        <taxon>Crustacea</taxon>
        <taxon>Branchiopoda</taxon>
        <taxon>Diplostraca</taxon>
        <taxon>Cladocera</taxon>
        <taxon>Anomopoda</taxon>
        <taxon>Daphniidae</taxon>
        <taxon>Daphnia</taxon>
    </lineage>
</organism>